<gene>
    <name evidence="3" type="ORF">HDIA_4823</name>
</gene>
<dbReference type="Proteomes" id="UP000223606">
    <property type="component" value="Chromosome 1"/>
</dbReference>
<dbReference type="GO" id="GO:0016757">
    <property type="term" value="F:glycosyltransferase activity"/>
    <property type="evidence" value="ECO:0007669"/>
    <property type="project" value="InterPro"/>
</dbReference>
<dbReference type="SUPFAM" id="SSF53756">
    <property type="entry name" value="UDP-Glycosyltransferase/glycogen phosphorylase"/>
    <property type="match status" value="1"/>
</dbReference>
<keyword evidence="4" id="KW-1185">Reference proteome</keyword>
<evidence type="ECO:0000313" key="3">
    <source>
        <dbReference type="EMBL" id="SON58364.1"/>
    </source>
</evidence>
<sequence length="372" mass="41817">MLNQKHLNILGIRGVPGSHGGFETFATHLAPYLAAKGWSVTVYCQLDPVEEGIVPDSFEDEWKGVRRVHIGTERTGSVGSVIFDWRCIRDVLRRPGIDLVLGYNTAVFCILQRLYGRRVIMNMDGIEWKRGKWRWPIKAWFYVNEFIGANLANRAIADHPEIARHLKRHGCFGSVVIPYGSDSITSADESHLAGLGLEKSKYIVSIARIEQENSVLEFVRAFSRKTRGIKLVVLGKFDPNNDYHTRILEAASDEVIFPGAIYDAGIVSALRFFALAYVHGHQVGGTNPSLVEALGAGNAVIAHDNRFNRWVAGPEQFYFGSEDDFDAVLETVTRSPERVEHARQAARGRHSANFTWDIIFKAYEDLLLKYVK</sequence>
<feature type="domain" description="DUF1972" evidence="2">
    <location>
        <begin position="5"/>
        <end position="181"/>
    </location>
</feature>
<dbReference type="Gene3D" id="3.40.50.2000">
    <property type="entry name" value="Glycogen Phosphorylase B"/>
    <property type="match status" value="2"/>
</dbReference>
<dbReference type="AlphaFoldDB" id="A0A2C9DDH1"/>
<dbReference type="PANTHER" id="PTHR12526">
    <property type="entry name" value="GLYCOSYLTRANSFERASE"/>
    <property type="match status" value="1"/>
</dbReference>
<dbReference type="Pfam" id="PF09314">
    <property type="entry name" value="DUF1972"/>
    <property type="match status" value="1"/>
</dbReference>
<dbReference type="KEGG" id="hdi:HDIA_4823"/>
<dbReference type="RefSeq" id="WP_210202874.1">
    <property type="nucleotide sequence ID" value="NZ_LT960614.1"/>
</dbReference>
<dbReference type="InterPro" id="IPR001296">
    <property type="entry name" value="Glyco_trans_1"/>
</dbReference>
<reference evidence="4" key="1">
    <citation type="submission" date="2017-09" db="EMBL/GenBank/DDBJ databases">
        <title>Genome sequence of Nannocystis excedens DSM 71.</title>
        <authorList>
            <person name="Blom J."/>
        </authorList>
    </citation>
    <scope>NUCLEOTIDE SEQUENCE [LARGE SCALE GENOMIC DNA]</scope>
    <source>
        <strain evidence="4">type strain: E19</strain>
    </source>
</reference>
<keyword evidence="3" id="KW-0808">Transferase</keyword>
<evidence type="ECO:0000259" key="1">
    <source>
        <dbReference type="Pfam" id="PF00534"/>
    </source>
</evidence>
<dbReference type="EMBL" id="LT960614">
    <property type="protein sequence ID" value="SON58364.1"/>
    <property type="molecule type" value="Genomic_DNA"/>
</dbReference>
<protein>
    <submittedName>
        <fullName evidence="3">Glycosyl transferases group 1</fullName>
    </submittedName>
</protein>
<evidence type="ECO:0000313" key="4">
    <source>
        <dbReference type="Proteomes" id="UP000223606"/>
    </source>
</evidence>
<dbReference type="InterPro" id="IPR015393">
    <property type="entry name" value="DUF1972"/>
</dbReference>
<evidence type="ECO:0000259" key="2">
    <source>
        <dbReference type="Pfam" id="PF09314"/>
    </source>
</evidence>
<dbReference type="Pfam" id="PF00534">
    <property type="entry name" value="Glycos_transf_1"/>
    <property type="match status" value="1"/>
</dbReference>
<name>A0A2C9DDH1_9HYPH</name>
<feature type="domain" description="Glycosyl transferase family 1" evidence="1">
    <location>
        <begin position="198"/>
        <end position="347"/>
    </location>
</feature>
<proteinExistence type="predicted"/>
<accession>A0A2C9DDH1</accession>
<organism evidence="3 4">
    <name type="scientific">Hartmannibacter diazotrophicus</name>
    <dbReference type="NCBI Taxonomy" id="1482074"/>
    <lineage>
        <taxon>Bacteria</taxon>
        <taxon>Pseudomonadati</taxon>
        <taxon>Pseudomonadota</taxon>
        <taxon>Alphaproteobacteria</taxon>
        <taxon>Hyphomicrobiales</taxon>
        <taxon>Pleomorphomonadaceae</taxon>
        <taxon>Hartmannibacter</taxon>
    </lineage>
</organism>